<dbReference type="PROSITE" id="PS50093">
    <property type="entry name" value="PKD"/>
    <property type="match status" value="1"/>
</dbReference>
<dbReference type="InterPro" id="IPR007110">
    <property type="entry name" value="Ig-like_dom"/>
</dbReference>
<proteinExistence type="predicted"/>
<feature type="compositionally biased region" description="Polar residues" evidence="1">
    <location>
        <begin position="238"/>
        <end position="257"/>
    </location>
</feature>
<dbReference type="InterPro" id="IPR035986">
    <property type="entry name" value="PKD_dom_sf"/>
</dbReference>
<accession>A0ABD5QWK1</accession>
<dbReference type="InterPro" id="IPR000601">
    <property type="entry name" value="PKD_dom"/>
</dbReference>
<dbReference type="Pfam" id="PF18911">
    <property type="entry name" value="PKD_4"/>
    <property type="match status" value="1"/>
</dbReference>
<dbReference type="Gene3D" id="2.60.40.10">
    <property type="entry name" value="Immunoglobulins"/>
    <property type="match status" value="3"/>
</dbReference>
<keyword evidence="5" id="KW-1185">Reference proteome</keyword>
<feature type="domain" description="PKD" evidence="2">
    <location>
        <begin position="166"/>
        <end position="247"/>
    </location>
</feature>
<dbReference type="InterPro" id="IPR029865">
    <property type="entry name" value="KIAA0319-like"/>
</dbReference>
<reference evidence="4 5" key="1">
    <citation type="journal article" date="2019" name="Int. J. Syst. Evol. Microbiol.">
        <title>The Global Catalogue of Microorganisms (GCM) 10K type strain sequencing project: providing services to taxonomists for standard genome sequencing and annotation.</title>
        <authorList>
            <consortium name="The Broad Institute Genomics Platform"/>
            <consortium name="The Broad Institute Genome Sequencing Center for Infectious Disease"/>
            <person name="Wu L."/>
            <person name="Ma J."/>
        </authorList>
    </citation>
    <scope>NUCLEOTIDE SEQUENCE [LARGE SCALE GENOMIC DNA]</scope>
    <source>
        <strain evidence="4 5">CGMCC 1.16026</strain>
    </source>
</reference>
<feature type="compositionally biased region" description="Polar residues" evidence="1">
    <location>
        <begin position="159"/>
        <end position="176"/>
    </location>
</feature>
<evidence type="ECO:0000313" key="4">
    <source>
        <dbReference type="EMBL" id="MFC5136487.1"/>
    </source>
</evidence>
<dbReference type="PANTHER" id="PTHR46182:SF2">
    <property type="entry name" value="FI19480P1"/>
    <property type="match status" value="1"/>
</dbReference>
<evidence type="ECO:0000259" key="3">
    <source>
        <dbReference type="PROSITE" id="PS50835"/>
    </source>
</evidence>
<dbReference type="RefSeq" id="WP_122104755.1">
    <property type="nucleotide sequence ID" value="NZ_JBHSKV010000024.1"/>
</dbReference>
<sequence length="676" mass="70071">MNDTVHGYLGRTIAALVALALFLSIFGSVGMVAAVDGITVDQQADSTVVEPGDTIAFTTNVTVDGEQIDASSIGLQTNVEQGELPGWEVTDRQNGEFFGAGPDGWLWFNVNGPSGSDTVQYTVAVPDDAEPDDYDVSLTASGEGDAGSTTDTTTITVEAPNQNEDPTASFTANPSSPEAGEEVSFDASASSDSNGSIESYEWDFDDGATATGEQVTNTFDSAGEYDVELTVTDDDGATDNTTQTVSVVEAPPTNQDPTADAGADQTVDEGDSVTLDASDSSDPDGDSLSYAWTQTGGTSVSLSDADTATSTFTAPDVDADETLSFEVEVDDGNGGIGTDTVSVTVQDVPDPDPDPANFQVSNLNAPDNATKGDALDVSADVTNDGDVEATQTVEFRLDTDGDGTLDADEELTAQEVTLDADETQTVTFEDIDTSTLLAGEYAHGVFTENDSATATITIEESDTAGPGTSVSLSPDSSELVIGENESYDVVVDSADGGVGAYEVTVALDDPNMASITDATLEADSDFTDVSYADDDSSVTLTAALMDTTDTGSVSIASVTVEGVAEGSSNVTVDVQALGTEAGESYTVTDENGASVSVIELPPVGSYDEPPQDPDDDGLYEDINGDGTFDINDVQALFVNRNDATIQDNPMKFDFNGDDTFDIIDVQALFNQLLTES</sequence>
<dbReference type="CDD" id="cd00146">
    <property type="entry name" value="PKD"/>
    <property type="match status" value="1"/>
</dbReference>
<dbReference type="SUPFAM" id="SSF63446">
    <property type="entry name" value="Type I dockerin domain"/>
    <property type="match status" value="1"/>
</dbReference>
<dbReference type="Proteomes" id="UP001596145">
    <property type="component" value="Unassembled WGS sequence"/>
</dbReference>
<protein>
    <submittedName>
        <fullName evidence="4">PKD domain-containing protein</fullName>
    </submittedName>
</protein>
<dbReference type="SUPFAM" id="SSF49299">
    <property type="entry name" value="PKD domain"/>
    <property type="match status" value="2"/>
</dbReference>
<dbReference type="AlphaFoldDB" id="A0ABD5QWK1"/>
<dbReference type="EMBL" id="JBHSKV010000024">
    <property type="protein sequence ID" value="MFC5136487.1"/>
    <property type="molecule type" value="Genomic_DNA"/>
</dbReference>
<organism evidence="4 5">
    <name type="scientific">Halorubrum glutamatedens</name>
    <dbReference type="NCBI Taxonomy" id="2707018"/>
    <lineage>
        <taxon>Archaea</taxon>
        <taxon>Methanobacteriati</taxon>
        <taxon>Methanobacteriota</taxon>
        <taxon>Stenosarchaea group</taxon>
        <taxon>Halobacteria</taxon>
        <taxon>Halobacteriales</taxon>
        <taxon>Haloferacaceae</taxon>
        <taxon>Halorubrum</taxon>
    </lineage>
</organism>
<dbReference type="PROSITE" id="PS50835">
    <property type="entry name" value="IG_LIKE"/>
    <property type="match status" value="1"/>
</dbReference>
<feature type="domain" description="Ig-like" evidence="3">
    <location>
        <begin position="251"/>
        <end position="344"/>
    </location>
</feature>
<comment type="caution">
    <text evidence="4">The sequence shown here is derived from an EMBL/GenBank/DDBJ whole genome shotgun (WGS) entry which is preliminary data.</text>
</comment>
<dbReference type="Pfam" id="PF22352">
    <property type="entry name" value="K319L-like_PKD"/>
    <property type="match status" value="1"/>
</dbReference>
<evidence type="ECO:0000313" key="5">
    <source>
        <dbReference type="Proteomes" id="UP001596145"/>
    </source>
</evidence>
<gene>
    <name evidence="4" type="ORF">ACFPJA_17405</name>
</gene>
<evidence type="ECO:0000256" key="1">
    <source>
        <dbReference type="SAM" id="MobiDB-lite"/>
    </source>
</evidence>
<feature type="compositionally biased region" description="Polar residues" evidence="1">
    <location>
        <begin position="187"/>
        <end position="197"/>
    </location>
</feature>
<evidence type="ECO:0000259" key="2">
    <source>
        <dbReference type="PROSITE" id="PS50093"/>
    </source>
</evidence>
<feature type="region of interest" description="Disordered" evidence="1">
    <location>
        <begin position="231"/>
        <end position="292"/>
    </location>
</feature>
<feature type="region of interest" description="Disordered" evidence="1">
    <location>
        <begin position="127"/>
        <end position="200"/>
    </location>
</feature>
<dbReference type="SMART" id="SM00089">
    <property type="entry name" value="PKD"/>
    <property type="match status" value="2"/>
</dbReference>
<dbReference type="InterPro" id="IPR022409">
    <property type="entry name" value="PKD/Chitinase_dom"/>
</dbReference>
<dbReference type="PANTHER" id="PTHR46182">
    <property type="entry name" value="FI19480P1"/>
    <property type="match status" value="1"/>
</dbReference>
<dbReference type="InterPro" id="IPR013783">
    <property type="entry name" value="Ig-like_fold"/>
</dbReference>
<dbReference type="InterPro" id="IPR036439">
    <property type="entry name" value="Dockerin_dom_sf"/>
</dbReference>
<name>A0ABD5QWK1_9EURY</name>